<evidence type="ECO:0000313" key="3">
    <source>
        <dbReference type="Proteomes" id="UP000789759"/>
    </source>
</evidence>
<name>A0A9N9N5L3_9GLOM</name>
<comment type="caution">
    <text evidence="2">The sequence shown here is derived from an EMBL/GenBank/DDBJ whole genome shotgun (WGS) entry which is preliminary data.</text>
</comment>
<dbReference type="AlphaFoldDB" id="A0A9N9N5L3"/>
<organism evidence="2 3">
    <name type="scientific">Cetraspora pellucida</name>
    <dbReference type="NCBI Taxonomy" id="1433469"/>
    <lineage>
        <taxon>Eukaryota</taxon>
        <taxon>Fungi</taxon>
        <taxon>Fungi incertae sedis</taxon>
        <taxon>Mucoromycota</taxon>
        <taxon>Glomeromycotina</taxon>
        <taxon>Glomeromycetes</taxon>
        <taxon>Diversisporales</taxon>
        <taxon>Gigasporaceae</taxon>
        <taxon>Cetraspora</taxon>
    </lineage>
</organism>
<keyword evidence="3" id="KW-1185">Reference proteome</keyword>
<evidence type="ECO:0000256" key="1">
    <source>
        <dbReference type="SAM" id="MobiDB-lite"/>
    </source>
</evidence>
<dbReference type="EMBL" id="CAJVQA010010931">
    <property type="protein sequence ID" value="CAG8702379.1"/>
    <property type="molecule type" value="Genomic_DNA"/>
</dbReference>
<gene>
    <name evidence="2" type="ORF">CPELLU_LOCUS11894</name>
</gene>
<reference evidence="2" key="1">
    <citation type="submission" date="2021-06" db="EMBL/GenBank/DDBJ databases">
        <authorList>
            <person name="Kallberg Y."/>
            <person name="Tangrot J."/>
            <person name="Rosling A."/>
        </authorList>
    </citation>
    <scope>NUCLEOTIDE SEQUENCE</scope>
    <source>
        <strain evidence="2">FL966</strain>
    </source>
</reference>
<accession>A0A9N9N5L3</accession>
<feature type="region of interest" description="Disordered" evidence="1">
    <location>
        <begin position="39"/>
        <end position="59"/>
    </location>
</feature>
<proteinExistence type="predicted"/>
<protein>
    <submittedName>
        <fullName evidence="2">10480_t:CDS:1</fullName>
    </submittedName>
</protein>
<sequence>MNLSMCCATNKRPFEDKKNISKDVQIEKYYDIQFNNNNEDNIQVENDEDDDINDVFNEN</sequence>
<evidence type="ECO:0000313" key="2">
    <source>
        <dbReference type="EMBL" id="CAG8702379.1"/>
    </source>
</evidence>
<dbReference type="Proteomes" id="UP000789759">
    <property type="component" value="Unassembled WGS sequence"/>
</dbReference>